<evidence type="ECO:0000313" key="1">
    <source>
        <dbReference type="EMBL" id="AXE37697.1"/>
    </source>
</evidence>
<accession>A0A344UQZ9</accession>
<dbReference type="RefSeq" id="WP_114043822.1">
    <property type="nucleotide sequence ID" value="NZ_CP025198.1"/>
</dbReference>
<dbReference type="AlphaFoldDB" id="A0A344UQZ9"/>
<keyword evidence="2" id="KW-1185">Reference proteome</keyword>
<dbReference type="Proteomes" id="UP000251995">
    <property type="component" value="Chromosome"/>
</dbReference>
<protein>
    <submittedName>
        <fullName evidence="1">Uncharacterized protein</fullName>
    </submittedName>
</protein>
<dbReference type="OrthoDB" id="3251267at2"/>
<organism evidence="1 2">
    <name type="scientific">Acidipropionibacterium virtanenii</name>
    <dbReference type="NCBI Taxonomy" id="2057246"/>
    <lineage>
        <taxon>Bacteria</taxon>
        <taxon>Bacillati</taxon>
        <taxon>Actinomycetota</taxon>
        <taxon>Actinomycetes</taxon>
        <taxon>Propionibacteriales</taxon>
        <taxon>Propionibacteriaceae</taxon>
        <taxon>Acidipropionibacterium</taxon>
    </lineage>
</organism>
<sequence>MKIVISGGLNSAMTHFAMIGLAGILEEAGAERVRLGWTVEGAAEAVVTWNGPDAGEAVKAHATRHADEGSWVQAKGADSATGLFSPRIKPPRSTAGWIDLESRREEFLGSDLTELDALFLSNLGEPGYWVVHNNELQPDRAASRWEMKTRNRGEEFVGKRLAPLADVVANRSTLSIIEGLTGASVTDTVGKNSPESRTSTGLTRPGPADDVLAWCGLWGISGFALVPAVSRVSATACASPLRTLHTKRALIPVLDRMVSPAAWRAVVASQAVNGLPSPDEERVSAALLELPLMGVIGACDFTVHKGGSSSAPERMILSGEFHPLEYFSPWTQMTRFQSA</sequence>
<dbReference type="KEGG" id="acij:JS278_00504"/>
<evidence type="ECO:0000313" key="2">
    <source>
        <dbReference type="Proteomes" id="UP000251995"/>
    </source>
</evidence>
<name>A0A344UQZ9_9ACTN</name>
<proteinExistence type="predicted"/>
<gene>
    <name evidence="1" type="ORF">JS278_00504</name>
</gene>
<reference evidence="1 2" key="1">
    <citation type="submission" date="2017-12" db="EMBL/GenBank/DDBJ databases">
        <title>The whole genome sequence of the Acidipropionibacterium virtanenii sp. nov. type strain JS278.</title>
        <authorList>
            <person name="Laine P."/>
            <person name="Deptula P."/>
            <person name="Varmanen P."/>
            <person name="Auvinen P."/>
        </authorList>
    </citation>
    <scope>NUCLEOTIDE SEQUENCE [LARGE SCALE GENOMIC DNA]</scope>
    <source>
        <strain evidence="1 2">JS278</strain>
    </source>
</reference>
<dbReference type="EMBL" id="CP025198">
    <property type="protein sequence ID" value="AXE37697.1"/>
    <property type="molecule type" value="Genomic_DNA"/>
</dbReference>